<evidence type="ECO:0000256" key="3">
    <source>
        <dbReference type="ARBA" id="ARBA00023295"/>
    </source>
</evidence>
<protein>
    <submittedName>
        <fullName evidence="5">Glycoside hydrolase family 3 N-terminal domain-containing protein</fullName>
    </submittedName>
</protein>
<proteinExistence type="inferred from homology"/>
<dbReference type="InterPro" id="IPR050226">
    <property type="entry name" value="NagZ_Beta-hexosaminidase"/>
</dbReference>
<evidence type="ECO:0000313" key="5">
    <source>
        <dbReference type="EMBL" id="GAA1976771.1"/>
    </source>
</evidence>
<dbReference type="RefSeq" id="WP_344658708.1">
    <property type="nucleotide sequence ID" value="NZ_BAAAQM010000022.1"/>
</dbReference>
<dbReference type="Proteomes" id="UP001499854">
    <property type="component" value="Unassembled WGS sequence"/>
</dbReference>
<dbReference type="InterPro" id="IPR001764">
    <property type="entry name" value="Glyco_hydro_3_N"/>
</dbReference>
<comment type="caution">
    <text evidence="5">The sequence shown here is derived from an EMBL/GenBank/DDBJ whole genome shotgun (WGS) entry which is preliminary data.</text>
</comment>
<reference evidence="5 6" key="1">
    <citation type="journal article" date="2019" name="Int. J. Syst. Evol. Microbiol.">
        <title>The Global Catalogue of Microorganisms (GCM) 10K type strain sequencing project: providing services to taxonomists for standard genome sequencing and annotation.</title>
        <authorList>
            <consortium name="The Broad Institute Genomics Platform"/>
            <consortium name="The Broad Institute Genome Sequencing Center for Infectious Disease"/>
            <person name="Wu L."/>
            <person name="Ma J."/>
        </authorList>
    </citation>
    <scope>NUCLEOTIDE SEQUENCE [LARGE SCALE GENOMIC DNA]</scope>
    <source>
        <strain evidence="5 6">JCM 16013</strain>
    </source>
</reference>
<dbReference type="EMBL" id="BAAAQM010000022">
    <property type="protein sequence ID" value="GAA1976771.1"/>
    <property type="molecule type" value="Genomic_DNA"/>
</dbReference>
<accession>A0ABN2RXZ3</accession>
<dbReference type="InterPro" id="IPR036962">
    <property type="entry name" value="Glyco_hydro_3_N_sf"/>
</dbReference>
<keyword evidence="6" id="KW-1185">Reference proteome</keyword>
<gene>
    <name evidence="5" type="ORF">GCM10009838_41410</name>
</gene>
<keyword evidence="3" id="KW-0326">Glycosidase</keyword>
<dbReference type="Gene3D" id="3.20.20.300">
    <property type="entry name" value="Glycoside hydrolase, family 3, N-terminal domain"/>
    <property type="match status" value="1"/>
</dbReference>
<dbReference type="InterPro" id="IPR017853">
    <property type="entry name" value="GH"/>
</dbReference>
<sequence>MSELDGLIARVLQPGFTGTAAPDWIRRRLAGGLGSVILFGMNIQTPGQLRALTDTLRAENPDVFVAVDEEAGDITRLEHAAGSSYPGNLALGTIDDVALTEATARSVGTRVRAGGIDLDYAPVADVNTEPRNPVIGARSFGADPMLVARHVAAAVRGLHGAGVAACAKHFPGHGDTTVDSHFGLPTVHATRADLERDTLPPFRAAVAAGARAVMVAHLLIPALDPEHPASVSPAVIHGLLRAGLGFEDLAVSDAIGMAAVRARYGLAGAAVRALAAGLDLVCVDSDSTDDDMTELTAAITAAVRDGSLPEARLVEAAGRVAEFAAWRRKTREAGHQDADSLEGGSPEGLRAARRAIRILRSDPTALPLPQPPHVVEAELPRSLADHLAELLPGTTRAPLTEVADAADLPAGRPLVIAVRGLQQKPEDVERVTALAKERPDAIVVELGVPHVDPGGAAWVASFGASRVGMQAVAEVLAGVRLSDPAS</sequence>
<evidence type="ECO:0000313" key="6">
    <source>
        <dbReference type="Proteomes" id="UP001499854"/>
    </source>
</evidence>
<evidence type="ECO:0000259" key="4">
    <source>
        <dbReference type="Pfam" id="PF00933"/>
    </source>
</evidence>
<evidence type="ECO:0000256" key="1">
    <source>
        <dbReference type="ARBA" id="ARBA00005336"/>
    </source>
</evidence>
<comment type="similarity">
    <text evidence="1">Belongs to the glycosyl hydrolase 3 family.</text>
</comment>
<name>A0ABN2RXZ3_9ACTN</name>
<dbReference type="SUPFAM" id="SSF51445">
    <property type="entry name" value="(Trans)glycosidases"/>
    <property type="match status" value="1"/>
</dbReference>
<dbReference type="Pfam" id="PF00933">
    <property type="entry name" value="Glyco_hydro_3"/>
    <property type="match status" value="1"/>
</dbReference>
<dbReference type="GO" id="GO:0016787">
    <property type="term" value="F:hydrolase activity"/>
    <property type="evidence" value="ECO:0007669"/>
    <property type="project" value="UniProtKB-KW"/>
</dbReference>
<dbReference type="PANTHER" id="PTHR30480">
    <property type="entry name" value="BETA-HEXOSAMINIDASE-RELATED"/>
    <property type="match status" value="1"/>
</dbReference>
<organism evidence="5 6">
    <name type="scientific">Catenulispora subtropica</name>
    <dbReference type="NCBI Taxonomy" id="450798"/>
    <lineage>
        <taxon>Bacteria</taxon>
        <taxon>Bacillati</taxon>
        <taxon>Actinomycetota</taxon>
        <taxon>Actinomycetes</taxon>
        <taxon>Catenulisporales</taxon>
        <taxon>Catenulisporaceae</taxon>
        <taxon>Catenulispora</taxon>
    </lineage>
</organism>
<feature type="domain" description="Glycoside hydrolase family 3 N-terminal" evidence="4">
    <location>
        <begin position="32"/>
        <end position="321"/>
    </location>
</feature>
<dbReference type="PANTHER" id="PTHR30480:SF16">
    <property type="entry name" value="GLYCOSIDE HYDROLASE FAMILY 3 DOMAIN PROTEIN"/>
    <property type="match status" value="1"/>
</dbReference>
<keyword evidence="2 5" id="KW-0378">Hydrolase</keyword>
<evidence type="ECO:0000256" key="2">
    <source>
        <dbReference type="ARBA" id="ARBA00022801"/>
    </source>
</evidence>